<feature type="compositionally biased region" description="Basic and acidic residues" evidence="1">
    <location>
        <begin position="116"/>
        <end position="126"/>
    </location>
</feature>
<keyword evidence="4" id="KW-1185">Reference proteome</keyword>
<evidence type="ECO:0000313" key="3">
    <source>
        <dbReference type="EMBL" id="KAJ5182420.1"/>
    </source>
</evidence>
<dbReference type="Proteomes" id="UP001146351">
    <property type="component" value="Unassembled WGS sequence"/>
</dbReference>
<dbReference type="AlphaFoldDB" id="A0A9W9IPP5"/>
<proteinExistence type="predicted"/>
<feature type="signal peptide" evidence="2">
    <location>
        <begin position="1"/>
        <end position="22"/>
    </location>
</feature>
<gene>
    <name evidence="3" type="ORF">N7492_000036</name>
</gene>
<evidence type="ECO:0000256" key="2">
    <source>
        <dbReference type="SAM" id="SignalP"/>
    </source>
</evidence>
<reference evidence="3" key="1">
    <citation type="submission" date="2022-11" db="EMBL/GenBank/DDBJ databases">
        <authorList>
            <person name="Petersen C."/>
        </authorList>
    </citation>
    <scope>NUCLEOTIDE SEQUENCE</scope>
    <source>
        <strain evidence="3">IBT 21917</strain>
    </source>
</reference>
<evidence type="ECO:0000256" key="1">
    <source>
        <dbReference type="SAM" id="MobiDB-lite"/>
    </source>
</evidence>
<feature type="compositionally biased region" description="Low complexity" evidence="1">
    <location>
        <begin position="69"/>
        <end position="90"/>
    </location>
</feature>
<sequence length="388" mass="44366">MRGTFRILITLVLVVTILLVRHHLTSIDEQWQSSHHANQASIVVKEGGWIELDSSQPDVEIDSNPQPVSLPSLSPSPSPSTEAASATPESKLPQDRPMSSAASLKTTSKTAGRWNEPPKPKASPKTDRIVVMPAMLWEDVSWLEDELPEWQHAVYRVDDPDATLKISQNKGKEGNAYLQYITDHYDHLPEYMVFLHSHQFSHHVELPEQDNALTVRRLQLEFLKQTGYVSLRCEWDPGCPDEVHPFRQLDGRTTEIAFAGAWMRIFNNTHIPEVIAAPCCAQFAVTREQVLARPRSDYQRYHQWLMETELDDETSGRVLEYLWHIIFGRDAVFCPSKKQCYHDVYDIEYVPRPSKSELITTYFEDEMVNVDGVNEDVEEPNTDGAEDI</sequence>
<dbReference type="EMBL" id="JAPQKO010000001">
    <property type="protein sequence ID" value="KAJ5182420.1"/>
    <property type="molecule type" value="Genomic_DNA"/>
</dbReference>
<name>A0A9W9IPP5_9EURO</name>
<reference evidence="3" key="2">
    <citation type="journal article" date="2023" name="IMA Fungus">
        <title>Comparative genomic study of the Penicillium genus elucidates a diverse pangenome and 15 lateral gene transfer events.</title>
        <authorList>
            <person name="Petersen C."/>
            <person name="Sorensen T."/>
            <person name="Nielsen M.R."/>
            <person name="Sondergaard T.E."/>
            <person name="Sorensen J.L."/>
            <person name="Fitzpatrick D.A."/>
            <person name="Frisvad J.C."/>
            <person name="Nielsen K.L."/>
        </authorList>
    </citation>
    <scope>NUCLEOTIDE SEQUENCE</scope>
    <source>
        <strain evidence="3">IBT 21917</strain>
    </source>
</reference>
<protein>
    <submittedName>
        <fullName evidence="3">Uncharacterized protein</fullName>
    </submittedName>
</protein>
<feature type="compositionally biased region" description="Polar residues" evidence="1">
    <location>
        <begin position="55"/>
        <end position="67"/>
    </location>
</feature>
<accession>A0A9W9IPP5</accession>
<keyword evidence="2" id="KW-0732">Signal</keyword>
<dbReference type="InterPro" id="IPR021838">
    <property type="entry name" value="DUF3431"/>
</dbReference>
<comment type="caution">
    <text evidence="3">The sequence shown here is derived from an EMBL/GenBank/DDBJ whole genome shotgun (WGS) entry which is preliminary data.</text>
</comment>
<feature type="compositionally biased region" description="Low complexity" evidence="1">
    <location>
        <begin position="99"/>
        <end position="111"/>
    </location>
</feature>
<dbReference type="PANTHER" id="PTHR37490:SF2">
    <property type="match status" value="1"/>
</dbReference>
<feature type="region of interest" description="Disordered" evidence="1">
    <location>
        <begin position="55"/>
        <end position="126"/>
    </location>
</feature>
<evidence type="ECO:0000313" key="4">
    <source>
        <dbReference type="Proteomes" id="UP001146351"/>
    </source>
</evidence>
<dbReference type="OrthoDB" id="426718at2759"/>
<organism evidence="3 4">
    <name type="scientific">Penicillium capsulatum</name>
    <dbReference type="NCBI Taxonomy" id="69766"/>
    <lineage>
        <taxon>Eukaryota</taxon>
        <taxon>Fungi</taxon>
        <taxon>Dikarya</taxon>
        <taxon>Ascomycota</taxon>
        <taxon>Pezizomycotina</taxon>
        <taxon>Eurotiomycetes</taxon>
        <taxon>Eurotiomycetidae</taxon>
        <taxon>Eurotiales</taxon>
        <taxon>Aspergillaceae</taxon>
        <taxon>Penicillium</taxon>
    </lineage>
</organism>
<feature type="chain" id="PRO_5040889550" evidence="2">
    <location>
        <begin position="23"/>
        <end position="388"/>
    </location>
</feature>
<dbReference type="Pfam" id="PF11913">
    <property type="entry name" value="DUF3431"/>
    <property type="match status" value="1"/>
</dbReference>
<dbReference type="PANTHER" id="PTHR37490">
    <property type="entry name" value="EXPRESSED PROTEIN"/>
    <property type="match status" value="1"/>
</dbReference>